<keyword evidence="4" id="KW-1185">Reference proteome</keyword>
<dbReference type="SUPFAM" id="SSF82171">
    <property type="entry name" value="DPP6 N-terminal domain-like"/>
    <property type="match status" value="1"/>
</dbReference>
<evidence type="ECO:0000313" key="3">
    <source>
        <dbReference type="EMBL" id="MFD1062424.1"/>
    </source>
</evidence>
<dbReference type="Gene3D" id="2.60.40.4070">
    <property type="match status" value="1"/>
</dbReference>
<evidence type="ECO:0000259" key="2">
    <source>
        <dbReference type="Pfam" id="PF21544"/>
    </source>
</evidence>
<feature type="chain" id="PRO_5045929303" evidence="1">
    <location>
        <begin position="22"/>
        <end position="795"/>
    </location>
</feature>
<sequence length="795" mass="89239">MIKRYLLVFFISSIVSNVLYAQQDFSALWTDYFSFFDIKDITKSEFKVFAASENVVFSYDVNSNEVEKITTIQGLSGELISTIEYSIDNQLLLIGYETGLIEIYIESDQSVLSVVDILEKESIDPSTKTINDFYEHEDVVYISTNFGISVFDLQRLEFGDTYFIGANNAQIPIEKTTVFNNFIYAACNGGNGIRKGQLTNPNLIDSNQWETITTGSYVSIETINNQLYGLRTDRNLMQIINDAITPVFNFDILPLDSDIGENQLLYTNQNSVFIFDASANLTSQINQFTDLETRFNSAVNFGTDVYIATEDFGVLKTNTDDLTTVLEIRPDGPLRNNGFRIQAFRNGVWVTFGEHDQFLNPFPINSRGVSVLRDEDWRNIPFDSLLGMRELNQISINPNNPNQVFISSFFDGMLEFNNYEATNFFDETNSPLQSLVNPSLPDFIDVRTGASEFDDGGLLWNLTSRVDLALKSYNPDNGQWQTFSFENFIEDSLNDEIGFYDIAIDNNTGTKFIGSFFNGLIAYNENEESRIKQITSEEQGLPNTWVRSLAMDNSGQLWVGTAFGLRVLFNTSGFYEEEQPQLEPIIFLEDGLARELLENQAITDIEVDGSNNKWVGTQDAGVFYFTPNGQTTIYHFTRDNSPLPSNSINDVSIDETNGTVYISTPNGLLSFRAGGSSPVEELSDAYAYPNPVRPEYNILGSNDLNDINKGVKIVGLTENVNVKITDVTGNLVAEAQSRVNRRNSNLRTNFAIDGGTGIWNGKNLANNVVASGVYLIIINDLDTFESKIIKLLIVR</sequence>
<reference evidence="4" key="1">
    <citation type="journal article" date="2019" name="Int. J. Syst. Evol. Microbiol.">
        <title>The Global Catalogue of Microorganisms (GCM) 10K type strain sequencing project: providing services to taxonomists for standard genome sequencing and annotation.</title>
        <authorList>
            <consortium name="The Broad Institute Genomics Platform"/>
            <consortium name="The Broad Institute Genome Sequencing Center for Infectious Disease"/>
            <person name="Wu L."/>
            <person name="Ma J."/>
        </authorList>
    </citation>
    <scope>NUCLEOTIDE SEQUENCE [LARGE SCALE GENOMIC DNA]</scope>
    <source>
        <strain evidence="4">CCUG 62215</strain>
    </source>
</reference>
<dbReference type="Proteomes" id="UP001597013">
    <property type="component" value="Unassembled WGS sequence"/>
</dbReference>
<proteinExistence type="predicted"/>
<keyword evidence="1" id="KW-0732">Signal</keyword>
<evidence type="ECO:0000313" key="4">
    <source>
        <dbReference type="Proteomes" id="UP001597013"/>
    </source>
</evidence>
<dbReference type="RefSeq" id="WP_386128273.1">
    <property type="nucleotide sequence ID" value="NZ_JBHTJL010000009.1"/>
</dbReference>
<accession>A0ABW3N442</accession>
<dbReference type="SUPFAM" id="SSF63829">
    <property type="entry name" value="Calcium-dependent phosphotriesterase"/>
    <property type="match status" value="1"/>
</dbReference>
<comment type="caution">
    <text evidence="3">The sequence shown here is derived from an EMBL/GenBank/DDBJ whole genome shotgun (WGS) entry which is preliminary data.</text>
</comment>
<dbReference type="InterPro" id="IPR011110">
    <property type="entry name" value="Reg_prop"/>
</dbReference>
<feature type="signal peptide" evidence="1">
    <location>
        <begin position="1"/>
        <end position="21"/>
    </location>
</feature>
<dbReference type="Gene3D" id="2.130.10.10">
    <property type="entry name" value="YVTN repeat-like/Quinoprotein amine dehydrogenase"/>
    <property type="match status" value="2"/>
</dbReference>
<feature type="domain" description="PorZ N-terminal beta-propeller" evidence="2">
    <location>
        <begin position="48"/>
        <end position="210"/>
    </location>
</feature>
<dbReference type="Pfam" id="PF07494">
    <property type="entry name" value="Reg_prop"/>
    <property type="match status" value="1"/>
</dbReference>
<name>A0ABW3N442_9FLAO</name>
<evidence type="ECO:0000256" key="1">
    <source>
        <dbReference type="SAM" id="SignalP"/>
    </source>
</evidence>
<dbReference type="InterPro" id="IPR048954">
    <property type="entry name" value="PorZ_N"/>
</dbReference>
<dbReference type="EMBL" id="JBHTJL010000009">
    <property type="protein sequence ID" value="MFD1062424.1"/>
    <property type="molecule type" value="Genomic_DNA"/>
</dbReference>
<dbReference type="InterPro" id="IPR015943">
    <property type="entry name" value="WD40/YVTN_repeat-like_dom_sf"/>
</dbReference>
<gene>
    <name evidence="3" type="ORF">ACFQ1Q_04135</name>
</gene>
<dbReference type="Pfam" id="PF21544">
    <property type="entry name" value="PorZ_N_b_propeller"/>
    <property type="match status" value="1"/>
</dbReference>
<protein>
    <submittedName>
        <fullName evidence="3">Two-component regulator propeller domain-containing protein</fullName>
    </submittedName>
</protein>
<organism evidence="3 4">
    <name type="scientific">Winogradskyella litorisediminis</name>
    <dbReference type="NCBI Taxonomy" id="1156618"/>
    <lineage>
        <taxon>Bacteria</taxon>
        <taxon>Pseudomonadati</taxon>
        <taxon>Bacteroidota</taxon>
        <taxon>Flavobacteriia</taxon>
        <taxon>Flavobacteriales</taxon>
        <taxon>Flavobacteriaceae</taxon>
        <taxon>Winogradskyella</taxon>
    </lineage>
</organism>